<dbReference type="InterPro" id="IPR039920">
    <property type="entry name" value="MMS19"/>
</dbReference>
<evidence type="ECO:0000259" key="2">
    <source>
        <dbReference type="Pfam" id="PF14500"/>
    </source>
</evidence>
<accession>A0A9Q0RWP8</accession>
<dbReference type="Pfam" id="PF14500">
    <property type="entry name" value="MMS19_N"/>
    <property type="match status" value="1"/>
</dbReference>
<keyword evidence="1" id="KW-0206">Cytoskeleton</keyword>
<comment type="similarity">
    <text evidence="1">Belongs to the MET18/MMS19 family.</text>
</comment>
<comment type="function">
    <text evidence="1">Key component of the cytosolic iron-sulfur protein assembly (CIA) complex, a multiprotein complex that mediates the incorporation of iron-sulfur cluster into apoproteins specifically involved in DNA metabolism and genomic integrity. In the CIA complex, MMS19 acts as an adapter between early-acting CIA components and a subset of cellular target iron-sulfur proteins.</text>
</comment>
<keyword evidence="1" id="KW-0539">Nucleus</keyword>
<dbReference type="InterPro" id="IPR016024">
    <property type="entry name" value="ARM-type_fold"/>
</dbReference>
<dbReference type="Proteomes" id="UP001151699">
    <property type="component" value="Chromosome C"/>
</dbReference>
<keyword evidence="1" id="KW-0963">Cytoplasm</keyword>
<comment type="subcellular location">
    <subcellularLocation>
        <location evidence="1">Cytoplasm</location>
        <location evidence="1">Cytoskeleton</location>
        <location evidence="1">Spindle</location>
    </subcellularLocation>
    <subcellularLocation>
        <location evidence="1">Nucleus</location>
    </subcellularLocation>
</comment>
<dbReference type="GO" id="GO:0005819">
    <property type="term" value="C:spindle"/>
    <property type="evidence" value="ECO:0007669"/>
    <property type="project" value="UniProtKB-SubCell"/>
</dbReference>
<dbReference type="AlphaFoldDB" id="A0A9Q0RWP8"/>
<dbReference type="PANTHER" id="PTHR12891">
    <property type="entry name" value="DNA REPAIR/TRANSCRIPTION PROTEIN MET18/MMS19"/>
    <property type="match status" value="1"/>
</dbReference>
<dbReference type="GO" id="GO:0097361">
    <property type="term" value="C:cytosolic [4Fe-4S] assembly targeting complex"/>
    <property type="evidence" value="ECO:0007669"/>
    <property type="project" value="UniProtKB-UniRule"/>
</dbReference>
<gene>
    <name evidence="3" type="primary">Mms19_1</name>
    <name evidence="3" type="ORF">Bhyg_13706</name>
</gene>
<evidence type="ECO:0000313" key="4">
    <source>
        <dbReference type="Proteomes" id="UP001151699"/>
    </source>
</evidence>
<sequence length="230" mass="26245">MTIKMTFKCTEEYIKNALENADKFNEAIRDISRDIESTKIDITTLVENLGFALISSDVALRAKGTSLLSNVLASLPSEFLSELQIAFITTFYCDRLRDHHSVMPGVFTGLCALALMKNIPQGSTTRLLQSMFQCISCQSQVREDREKIFTFLQIISERQSEELLAMGPDFVYGVINSIDGERDPRILLQIFEFLPMFFRKYPLRHLAEEFFEVCACYFPVDFHPAPNDPA</sequence>
<evidence type="ECO:0000256" key="1">
    <source>
        <dbReference type="RuleBase" id="RU367072"/>
    </source>
</evidence>
<comment type="subunit">
    <text evidence="1">Component of the CIA complex.</text>
</comment>
<keyword evidence="1" id="KW-0227">DNA damage</keyword>
<proteinExistence type="inferred from homology"/>
<feature type="non-terminal residue" evidence="3">
    <location>
        <position position="1"/>
    </location>
</feature>
<keyword evidence="1" id="KW-0234">DNA repair</keyword>
<dbReference type="SUPFAM" id="SSF48371">
    <property type="entry name" value="ARM repeat"/>
    <property type="match status" value="1"/>
</dbReference>
<protein>
    <recommendedName>
        <fullName evidence="1">MMS19 nucleotide excision repair protein</fullName>
    </recommendedName>
</protein>
<keyword evidence="4" id="KW-1185">Reference proteome</keyword>
<dbReference type="GO" id="GO:0051604">
    <property type="term" value="P:protein maturation"/>
    <property type="evidence" value="ECO:0007669"/>
    <property type="project" value="UniProtKB-UniRule"/>
</dbReference>
<dbReference type="GO" id="GO:0016226">
    <property type="term" value="P:iron-sulfur cluster assembly"/>
    <property type="evidence" value="ECO:0007669"/>
    <property type="project" value="UniProtKB-UniRule"/>
</dbReference>
<name>A0A9Q0RWP8_9DIPT</name>
<dbReference type="PANTHER" id="PTHR12891:SF0">
    <property type="entry name" value="MMS19 NUCLEOTIDE EXCISION REPAIR PROTEIN HOMOLOG"/>
    <property type="match status" value="1"/>
</dbReference>
<comment type="caution">
    <text evidence="3">The sequence shown here is derived from an EMBL/GenBank/DDBJ whole genome shotgun (WGS) entry which is preliminary data.</text>
</comment>
<dbReference type="EMBL" id="WJQU01000004">
    <property type="protein sequence ID" value="KAJ6635123.1"/>
    <property type="molecule type" value="Genomic_DNA"/>
</dbReference>
<feature type="domain" description="MMS19 N-terminal" evidence="2">
    <location>
        <begin position="46"/>
        <end position="229"/>
    </location>
</feature>
<organism evidence="3 4">
    <name type="scientific">Pseudolycoriella hygida</name>
    <dbReference type="NCBI Taxonomy" id="35572"/>
    <lineage>
        <taxon>Eukaryota</taxon>
        <taxon>Metazoa</taxon>
        <taxon>Ecdysozoa</taxon>
        <taxon>Arthropoda</taxon>
        <taxon>Hexapoda</taxon>
        <taxon>Insecta</taxon>
        <taxon>Pterygota</taxon>
        <taxon>Neoptera</taxon>
        <taxon>Endopterygota</taxon>
        <taxon>Diptera</taxon>
        <taxon>Nematocera</taxon>
        <taxon>Sciaroidea</taxon>
        <taxon>Sciaridae</taxon>
        <taxon>Pseudolycoriella</taxon>
    </lineage>
</organism>
<reference evidence="3" key="1">
    <citation type="submission" date="2022-07" db="EMBL/GenBank/DDBJ databases">
        <authorList>
            <person name="Trinca V."/>
            <person name="Uliana J.V.C."/>
            <person name="Torres T.T."/>
            <person name="Ward R.J."/>
            <person name="Monesi N."/>
        </authorList>
    </citation>
    <scope>NUCLEOTIDE SEQUENCE</scope>
    <source>
        <strain evidence="3">HSMRA1968</strain>
        <tissue evidence="3">Whole embryos</tissue>
    </source>
</reference>
<dbReference type="GO" id="GO:0006281">
    <property type="term" value="P:DNA repair"/>
    <property type="evidence" value="ECO:0007669"/>
    <property type="project" value="UniProtKB-UniRule"/>
</dbReference>
<dbReference type="InterPro" id="IPR029240">
    <property type="entry name" value="MMS19_N"/>
</dbReference>
<dbReference type="OrthoDB" id="342900at2759"/>
<dbReference type="GO" id="GO:0005634">
    <property type="term" value="C:nucleus"/>
    <property type="evidence" value="ECO:0007669"/>
    <property type="project" value="UniProtKB-SubCell"/>
</dbReference>
<evidence type="ECO:0000313" key="3">
    <source>
        <dbReference type="EMBL" id="KAJ6635123.1"/>
    </source>
</evidence>